<accession>A0A174EHV8</accession>
<dbReference type="InterPro" id="IPR011005">
    <property type="entry name" value="Dihydropteroate_synth-like_sf"/>
</dbReference>
<dbReference type="InterPro" id="IPR051069">
    <property type="entry name" value="ACDS_complex_subunit"/>
</dbReference>
<dbReference type="NCBIfam" id="NF003376">
    <property type="entry name" value="PRK04452.1-2"/>
    <property type="match status" value="1"/>
</dbReference>
<evidence type="ECO:0000313" key="3">
    <source>
        <dbReference type="EMBL" id="MZL32118.1"/>
    </source>
</evidence>
<gene>
    <name evidence="2" type="primary">acsD</name>
    <name evidence="2" type="ORF">ERS852478_02581</name>
    <name evidence="3" type="ORF">GT728_02650</name>
</gene>
<evidence type="ECO:0000313" key="2">
    <source>
        <dbReference type="EMBL" id="CUO36116.1"/>
    </source>
</evidence>
<dbReference type="PANTHER" id="PTHR36214:SF3">
    <property type="entry name" value="ACETYL-COA DECARBONYLASE_SYNTHASE COMPLEX SUBUNIT GAMMA"/>
    <property type="match status" value="1"/>
</dbReference>
<dbReference type="EMBL" id="CYZN01000017">
    <property type="protein sequence ID" value="CUO36116.1"/>
    <property type="molecule type" value="Genomic_DNA"/>
</dbReference>
<dbReference type="RefSeq" id="WP_022380766.1">
    <property type="nucleotide sequence ID" value="NZ_AP031426.1"/>
</dbReference>
<dbReference type="Gene3D" id="3.20.20.20">
    <property type="entry name" value="Dihydropteroate synthase-like"/>
    <property type="match status" value="1"/>
</dbReference>
<organism evidence="2 4">
    <name type="scientific">Blautia wexlerae</name>
    <dbReference type="NCBI Taxonomy" id="418240"/>
    <lineage>
        <taxon>Bacteria</taxon>
        <taxon>Bacillati</taxon>
        <taxon>Bacillota</taxon>
        <taxon>Clostridia</taxon>
        <taxon>Lachnospirales</taxon>
        <taxon>Lachnospiraceae</taxon>
        <taxon>Blautia</taxon>
    </lineage>
</organism>
<reference evidence="3 5" key="2">
    <citation type="journal article" date="2019" name="Nat. Med.">
        <title>A library of human gut bacterial isolates paired with longitudinal multiomics data enables mechanistic microbiome research.</title>
        <authorList>
            <person name="Poyet M."/>
            <person name="Groussin M."/>
            <person name="Gibbons S.M."/>
            <person name="Avila-Pacheco J."/>
            <person name="Jiang X."/>
            <person name="Kearney S.M."/>
            <person name="Perrotta A.R."/>
            <person name="Berdy B."/>
            <person name="Zhao S."/>
            <person name="Lieberman T.D."/>
            <person name="Swanson P.K."/>
            <person name="Smith M."/>
            <person name="Roesemann S."/>
            <person name="Alexander J.E."/>
            <person name="Rich S.A."/>
            <person name="Livny J."/>
            <person name="Vlamakis H."/>
            <person name="Clish C."/>
            <person name="Bullock K."/>
            <person name="Deik A."/>
            <person name="Scott J."/>
            <person name="Pierce K.A."/>
            <person name="Xavier R.J."/>
            <person name="Alm E.J."/>
        </authorList>
    </citation>
    <scope>NUCLEOTIDE SEQUENCE [LARGE SCALE GENOMIC DNA]</scope>
    <source>
        <strain evidence="3 5">BIOML-A1</strain>
    </source>
</reference>
<dbReference type="EMBL" id="WWVQ01000004">
    <property type="protein sequence ID" value="MZL32118.1"/>
    <property type="molecule type" value="Genomic_DNA"/>
</dbReference>
<dbReference type="eggNOG" id="COG2069">
    <property type="taxonomic scope" value="Bacteria"/>
</dbReference>
<dbReference type="Proteomes" id="UP000477285">
    <property type="component" value="Unassembled WGS sequence"/>
</dbReference>
<evidence type="ECO:0000313" key="4">
    <source>
        <dbReference type="Proteomes" id="UP000095431"/>
    </source>
</evidence>
<sequence>MPFNQKLQKFNAKINTVTIGSGDKTVTIGGDSTYPFYSFDAPSENAPKIGVEISDMGLENIVSEGIKAYYDGASTIGEMAKKAAAMEGADFVALILEGGDPNGVNKSVDELIAVVKEVADAIDAPLVVEGCKNVEKDAELLPKVAEALQGRNVLILSEKEENYKAIGAAAGLAYDQIVGAESAVDINLAKQLNVVTTQLGVNAQKIVMNIGSAAAGYGYEYVVSTMDRIKGAALSQNDNMLQMPIITPVSAETWGVKEATASEKDMPEWGPEEERGIDMEVMTAAADLAAGSDAVILRHPEAVAAISRMIKALA</sequence>
<dbReference type="SUPFAM" id="SSF51717">
    <property type="entry name" value="Dihydropteroate synthetase-like"/>
    <property type="match status" value="1"/>
</dbReference>
<dbReference type="NCBIfam" id="NF040759">
    <property type="entry name" value="WLP_AcsD"/>
    <property type="match status" value="1"/>
</dbReference>
<dbReference type="AlphaFoldDB" id="A0A174EHV8"/>
<proteinExistence type="predicted"/>
<evidence type="ECO:0000313" key="5">
    <source>
        <dbReference type="Proteomes" id="UP000477285"/>
    </source>
</evidence>
<protein>
    <submittedName>
        <fullName evidence="3">Acetyl-CoA decarbonylase/synthase complex subunit delta</fullName>
    </submittedName>
    <submittedName>
        <fullName evidence="2">C/Fe-SP</fullName>
    </submittedName>
</protein>
<dbReference type="Proteomes" id="UP000095431">
    <property type="component" value="Unassembled WGS sequence"/>
</dbReference>
<feature type="domain" description="CO dehydrogenase/acetyl-CoA synthase delta subunit TIM barrel" evidence="1">
    <location>
        <begin position="17"/>
        <end position="258"/>
    </location>
</feature>
<dbReference type="PANTHER" id="PTHR36214">
    <property type="match status" value="1"/>
</dbReference>
<dbReference type="GeneID" id="75079592"/>
<name>A0A174EHV8_9FIRM</name>
<evidence type="ECO:0000259" key="1">
    <source>
        <dbReference type="Pfam" id="PF03599"/>
    </source>
</evidence>
<dbReference type="InterPro" id="IPR016041">
    <property type="entry name" value="Ac-CoA_synth_d_su_TIM-brl"/>
</dbReference>
<dbReference type="Pfam" id="PF03599">
    <property type="entry name" value="CdhD"/>
    <property type="match status" value="1"/>
</dbReference>
<reference evidence="2 4" key="1">
    <citation type="submission" date="2015-09" db="EMBL/GenBank/DDBJ databases">
        <authorList>
            <consortium name="Pathogen Informatics"/>
        </authorList>
    </citation>
    <scope>NUCLEOTIDE SEQUENCE [LARGE SCALE GENOMIC DNA]</scope>
    <source>
        <strain evidence="2 4">2789STDY5834863</strain>
    </source>
</reference>